<organism evidence="1 2">
    <name type="scientific">Tetraparma gracilis</name>
    <dbReference type="NCBI Taxonomy" id="2962635"/>
    <lineage>
        <taxon>Eukaryota</taxon>
        <taxon>Sar</taxon>
        <taxon>Stramenopiles</taxon>
        <taxon>Ochrophyta</taxon>
        <taxon>Bolidophyceae</taxon>
        <taxon>Parmales</taxon>
        <taxon>Triparmaceae</taxon>
        <taxon>Tetraparma</taxon>
    </lineage>
</organism>
<protein>
    <submittedName>
        <fullName evidence="1">Uncharacterized protein</fullName>
    </submittedName>
</protein>
<sequence>MSLPTPIWVTPIWVTPYIPTSPQPYSLLPLPVSWLCRPPALLSVTLSGTLSRASLKASLLALLLDPGYRALTEELRELVGGDGDVRAVLRDVWGTGG</sequence>
<gene>
    <name evidence="1" type="ORF">TeGR_g10523</name>
</gene>
<name>A0ABQ6NBU7_9STRA</name>
<keyword evidence="2" id="KW-1185">Reference proteome</keyword>
<proteinExistence type="predicted"/>
<dbReference type="EMBL" id="BRYB01006660">
    <property type="protein sequence ID" value="GMI54484.1"/>
    <property type="molecule type" value="Genomic_DNA"/>
</dbReference>
<evidence type="ECO:0000313" key="1">
    <source>
        <dbReference type="EMBL" id="GMI54484.1"/>
    </source>
</evidence>
<evidence type="ECO:0000313" key="2">
    <source>
        <dbReference type="Proteomes" id="UP001165060"/>
    </source>
</evidence>
<dbReference type="Proteomes" id="UP001165060">
    <property type="component" value="Unassembled WGS sequence"/>
</dbReference>
<comment type="caution">
    <text evidence="1">The sequence shown here is derived from an EMBL/GenBank/DDBJ whole genome shotgun (WGS) entry which is preliminary data.</text>
</comment>
<accession>A0ABQ6NBU7</accession>
<reference evidence="1 2" key="1">
    <citation type="journal article" date="2023" name="Commun. Biol.">
        <title>Genome analysis of Parmales, the sister group of diatoms, reveals the evolutionary specialization of diatoms from phago-mixotrophs to photoautotrophs.</title>
        <authorList>
            <person name="Ban H."/>
            <person name="Sato S."/>
            <person name="Yoshikawa S."/>
            <person name="Yamada K."/>
            <person name="Nakamura Y."/>
            <person name="Ichinomiya M."/>
            <person name="Sato N."/>
            <person name="Blanc-Mathieu R."/>
            <person name="Endo H."/>
            <person name="Kuwata A."/>
            <person name="Ogata H."/>
        </authorList>
    </citation>
    <scope>NUCLEOTIDE SEQUENCE [LARGE SCALE GENOMIC DNA]</scope>
</reference>